<evidence type="ECO:0000256" key="1">
    <source>
        <dbReference type="ARBA" id="ARBA00009981"/>
    </source>
</evidence>
<dbReference type="RefSeq" id="WP_068808636.1">
    <property type="nucleotide sequence ID" value="NZ_MBFM01000004.1"/>
</dbReference>
<proteinExistence type="inferred from homology"/>
<dbReference type="SUPFAM" id="SSF143120">
    <property type="entry name" value="YefM-like"/>
    <property type="match status" value="1"/>
</dbReference>
<evidence type="ECO:0000256" key="2">
    <source>
        <dbReference type="RuleBase" id="RU362080"/>
    </source>
</evidence>
<name>A0A7X7LUG9_9RHOO</name>
<dbReference type="OrthoDB" id="165038at2"/>
<dbReference type="InterPro" id="IPR006442">
    <property type="entry name" value="Antitoxin_Phd/YefM"/>
</dbReference>
<organism evidence="3 4">
    <name type="scientific">Thauera phenolivorans</name>
    <dbReference type="NCBI Taxonomy" id="1792543"/>
    <lineage>
        <taxon>Bacteria</taxon>
        <taxon>Pseudomonadati</taxon>
        <taxon>Pseudomonadota</taxon>
        <taxon>Betaproteobacteria</taxon>
        <taxon>Rhodocyclales</taxon>
        <taxon>Zoogloeaceae</taxon>
        <taxon>Thauera</taxon>
    </lineage>
</organism>
<comment type="similarity">
    <text evidence="1 2">Belongs to the phD/YefM antitoxin family.</text>
</comment>
<dbReference type="EMBL" id="JAAYYV010000035">
    <property type="protein sequence ID" value="NLF53046.1"/>
    <property type="molecule type" value="Genomic_DNA"/>
</dbReference>
<accession>A0A7X7LUG9</accession>
<dbReference type="Proteomes" id="UP000536534">
    <property type="component" value="Unassembled WGS sequence"/>
</dbReference>
<gene>
    <name evidence="3" type="ORF">GX576_01330</name>
</gene>
<dbReference type="AlphaFoldDB" id="A0A7X7LUG9"/>
<reference evidence="3 4" key="1">
    <citation type="journal article" date="2020" name="Biotechnol. Biofuels">
        <title>New insights from the biogas microbiome by comprehensive genome-resolved metagenomics of nearly 1600 species originating from multiple anaerobic digesters.</title>
        <authorList>
            <person name="Campanaro S."/>
            <person name="Treu L."/>
            <person name="Rodriguez-R L.M."/>
            <person name="Kovalovszki A."/>
            <person name="Ziels R.M."/>
            <person name="Maus I."/>
            <person name="Zhu X."/>
            <person name="Kougias P.G."/>
            <person name="Basile A."/>
            <person name="Luo G."/>
            <person name="Schluter A."/>
            <person name="Konstantinidis K.T."/>
            <person name="Angelidaki I."/>
        </authorList>
    </citation>
    <scope>NUCLEOTIDE SEQUENCE [LARGE SCALE GENOMIC DNA]</scope>
    <source>
        <strain evidence="3">AS06rmzACSIP_256</strain>
    </source>
</reference>
<comment type="caution">
    <text evidence="3">The sequence shown here is derived from an EMBL/GenBank/DDBJ whole genome shotgun (WGS) entry which is preliminary data.</text>
</comment>
<protein>
    <recommendedName>
        <fullName evidence="2">Antitoxin</fullName>
    </recommendedName>
</protein>
<evidence type="ECO:0000313" key="4">
    <source>
        <dbReference type="Proteomes" id="UP000536534"/>
    </source>
</evidence>
<evidence type="ECO:0000313" key="3">
    <source>
        <dbReference type="EMBL" id="NLF53046.1"/>
    </source>
</evidence>
<dbReference type="InterPro" id="IPR036165">
    <property type="entry name" value="YefM-like_sf"/>
</dbReference>
<sequence>MKSVPLAEAKNRFSELIAAAERGDEVAITRRGVSVARLVAVQRPESADEEQRVRVAEAFARLRQIRARLSLEGDLKTIAREGLD</sequence>
<dbReference type="NCBIfam" id="TIGR01552">
    <property type="entry name" value="phd_fam"/>
    <property type="match status" value="1"/>
</dbReference>
<comment type="function">
    <text evidence="2">Antitoxin component of a type II toxin-antitoxin (TA) system.</text>
</comment>
<dbReference type="Pfam" id="PF02604">
    <property type="entry name" value="PhdYeFM_antitox"/>
    <property type="match status" value="1"/>
</dbReference>
<dbReference type="Gene3D" id="3.40.1620.10">
    <property type="entry name" value="YefM-like domain"/>
    <property type="match status" value="1"/>
</dbReference>